<evidence type="ECO:0000313" key="2">
    <source>
        <dbReference type="EMBL" id="JAC00584.1"/>
    </source>
</evidence>
<accession>W8BUH0</accession>
<organism evidence="2">
    <name type="scientific">Ceratitis capitata</name>
    <name type="common">Mediterranean fruit fly</name>
    <name type="synonym">Tephritis capitata</name>
    <dbReference type="NCBI Taxonomy" id="7213"/>
    <lineage>
        <taxon>Eukaryota</taxon>
        <taxon>Metazoa</taxon>
        <taxon>Ecdysozoa</taxon>
        <taxon>Arthropoda</taxon>
        <taxon>Hexapoda</taxon>
        <taxon>Insecta</taxon>
        <taxon>Pterygota</taxon>
        <taxon>Neoptera</taxon>
        <taxon>Endopterygota</taxon>
        <taxon>Diptera</taxon>
        <taxon>Brachycera</taxon>
        <taxon>Muscomorpha</taxon>
        <taxon>Tephritoidea</taxon>
        <taxon>Tephritidae</taxon>
        <taxon>Ceratitis</taxon>
        <taxon>Ceratitis</taxon>
    </lineage>
</organism>
<feature type="region of interest" description="Disordered" evidence="1">
    <location>
        <begin position="1"/>
        <end position="37"/>
    </location>
</feature>
<reference evidence="2" key="1">
    <citation type="submission" date="2013-07" db="EMBL/GenBank/DDBJ databases">
        <authorList>
            <person name="Geib S."/>
        </authorList>
    </citation>
    <scope>NUCLEOTIDE SEQUENCE</scope>
</reference>
<sequence>MSAVVNLPRSNSKKISPQCTSAQRPNTRQRRRDYESQGSVLIDDIARLETPRKSVLNTPNGSTELVKNISNKSAINTPKMNKIQKHNNVTNIQNTTKTNFFNNLEQSKNDLSAYVDSMLSQLEAIDKELQA</sequence>
<evidence type="ECO:0000256" key="1">
    <source>
        <dbReference type="SAM" id="MobiDB-lite"/>
    </source>
</evidence>
<name>W8BUH0_CERCA</name>
<protein>
    <submittedName>
        <fullName evidence="2">Uncharacterized protein</fullName>
    </submittedName>
</protein>
<feature type="compositionally biased region" description="Polar residues" evidence="1">
    <location>
        <begin position="8"/>
        <end position="26"/>
    </location>
</feature>
<reference evidence="2" key="2">
    <citation type="journal article" date="2014" name="BMC Genomics">
        <title>A genomic perspective to assessing quality of mass-reared SIT flies used in Mediterranean fruit fly (Ceratitis capitata) eradication in California.</title>
        <authorList>
            <person name="Calla B."/>
            <person name="Hall B."/>
            <person name="Hou S."/>
            <person name="Geib S.M."/>
        </authorList>
    </citation>
    <scope>NUCLEOTIDE SEQUENCE</scope>
</reference>
<dbReference type="EMBL" id="GAMC01005972">
    <property type="protein sequence ID" value="JAC00584.1"/>
    <property type="molecule type" value="mRNA"/>
</dbReference>
<dbReference type="AlphaFoldDB" id="W8BUH0"/>
<proteinExistence type="evidence at transcript level"/>